<feature type="compositionally biased region" description="Low complexity" evidence="7">
    <location>
        <begin position="508"/>
        <end position="522"/>
    </location>
</feature>
<feature type="binding site" evidence="4">
    <location>
        <position position="147"/>
    </location>
    <ligand>
        <name>GTP</name>
        <dbReference type="ChEBI" id="CHEBI:37565"/>
    </ligand>
</feature>
<dbReference type="Proteomes" id="UP001597294">
    <property type="component" value="Unassembled WGS sequence"/>
</dbReference>
<evidence type="ECO:0000256" key="5">
    <source>
        <dbReference type="NCBIfam" id="TIGR00065"/>
    </source>
</evidence>
<dbReference type="Gene3D" id="3.40.50.1440">
    <property type="entry name" value="Tubulin/FtsZ, GTPase domain"/>
    <property type="match status" value="1"/>
</dbReference>
<dbReference type="InterPro" id="IPR024757">
    <property type="entry name" value="FtsZ_C"/>
</dbReference>
<comment type="subunit">
    <text evidence="4">Homodimer. Polymerizes to form a dynamic ring structure in a strictly GTP-dependent manner. Interacts directly with several other division proteins.</text>
</comment>
<comment type="function">
    <text evidence="4 6">Essential cell division protein that forms a contractile ring structure (Z ring) at the future cell division site. The regulation of the ring assembly controls the timing and the location of cell division. One of the functions of the FtsZ ring is to recruit other cell division proteins to the septum to produce a new cell wall between the dividing cells. Binds GTP and shows GTPase activity.</text>
</comment>
<dbReference type="SUPFAM" id="SSF55307">
    <property type="entry name" value="Tubulin C-terminal domain-like"/>
    <property type="match status" value="1"/>
</dbReference>
<name>A0ABW5BKC6_9PROT</name>
<dbReference type="PANTHER" id="PTHR30314:SF3">
    <property type="entry name" value="MITOCHONDRIAL DIVISION PROTEIN FSZA"/>
    <property type="match status" value="1"/>
</dbReference>
<feature type="binding site" evidence="4">
    <location>
        <begin position="25"/>
        <end position="29"/>
    </location>
    <ligand>
        <name>GTP</name>
        <dbReference type="ChEBI" id="CHEBI:37565"/>
    </ligand>
</feature>
<evidence type="ECO:0000259" key="9">
    <source>
        <dbReference type="SMART" id="SM00865"/>
    </source>
</evidence>
<dbReference type="NCBIfam" id="TIGR00065">
    <property type="entry name" value="ftsZ"/>
    <property type="match status" value="1"/>
</dbReference>
<dbReference type="SUPFAM" id="SSF52490">
    <property type="entry name" value="Tubulin nucleotide-binding domain-like"/>
    <property type="match status" value="1"/>
</dbReference>
<dbReference type="InterPro" id="IPR018316">
    <property type="entry name" value="Tubulin/FtsZ_2-layer-sand-dom"/>
</dbReference>
<gene>
    <name evidence="4 10" type="primary">ftsZ</name>
    <name evidence="10" type="ORF">ACFSKO_12010</name>
</gene>
<dbReference type="RefSeq" id="WP_380251837.1">
    <property type="nucleotide sequence ID" value="NZ_JBHUII010000004.1"/>
</dbReference>
<keyword evidence="4" id="KW-0963">Cytoplasm</keyword>
<dbReference type="InterPro" id="IPR008280">
    <property type="entry name" value="Tub_FtsZ_C"/>
</dbReference>
<dbReference type="Pfam" id="PF00091">
    <property type="entry name" value="Tubulin"/>
    <property type="match status" value="1"/>
</dbReference>
<evidence type="ECO:0000259" key="8">
    <source>
        <dbReference type="SMART" id="SM00864"/>
    </source>
</evidence>
<feature type="compositionally biased region" description="Low complexity" evidence="7">
    <location>
        <begin position="365"/>
        <end position="393"/>
    </location>
</feature>
<evidence type="ECO:0000313" key="11">
    <source>
        <dbReference type="Proteomes" id="UP001597294"/>
    </source>
</evidence>
<dbReference type="InterPro" id="IPR020805">
    <property type="entry name" value="Cell_div_FtsZ_CS"/>
</dbReference>
<feature type="compositionally biased region" description="Polar residues" evidence="7">
    <location>
        <begin position="526"/>
        <end position="537"/>
    </location>
</feature>
<evidence type="ECO:0000256" key="6">
    <source>
        <dbReference type="RuleBase" id="RU000631"/>
    </source>
</evidence>
<comment type="similarity">
    <text evidence="1 4 6">Belongs to the FtsZ family.</text>
</comment>
<feature type="binding site" evidence="4">
    <location>
        <begin position="112"/>
        <end position="114"/>
    </location>
    <ligand>
        <name>GTP</name>
        <dbReference type="ChEBI" id="CHEBI:37565"/>
    </ligand>
</feature>
<organism evidence="10 11">
    <name type="scientific">Kiloniella antarctica</name>
    <dbReference type="NCBI Taxonomy" id="1550907"/>
    <lineage>
        <taxon>Bacteria</taxon>
        <taxon>Pseudomonadati</taxon>
        <taxon>Pseudomonadota</taxon>
        <taxon>Alphaproteobacteria</taxon>
        <taxon>Rhodospirillales</taxon>
        <taxon>Kiloniellaceae</taxon>
        <taxon>Kiloniella</taxon>
    </lineage>
</organism>
<keyword evidence="3 4" id="KW-0342">GTP-binding</keyword>
<dbReference type="InterPro" id="IPR037103">
    <property type="entry name" value="Tubulin/FtsZ-like_C"/>
</dbReference>
<dbReference type="InterPro" id="IPR000158">
    <property type="entry name" value="Cell_div_FtsZ"/>
</dbReference>
<dbReference type="PROSITE" id="PS01135">
    <property type="entry name" value="FTSZ_2"/>
    <property type="match status" value="1"/>
</dbReference>
<evidence type="ECO:0000256" key="7">
    <source>
        <dbReference type="SAM" id="MobiDB-lite"/>
    </source>
</evidence>
<keyword evidence="4 6" id="KW-0717">Septation</keyword>
<proteinExistence type="inferred from homology"/>
<dbReference type="PANTHER" id="PTHR30314">
    <property type="entry name" value="CELL DIVISION PROTEIN FTSZ-RELATED"/>
    <property type="match status" value="1"/>
</dbReference>
<feature type="binding site" evidence="4">
    <location>
        <position position="143"/>
    </location>
    <ligand>
        <name>GTP</name>
        <dbReference type="ChEBI" id="CHEBI:37565"/>
    </ligand>
</feature>
<dbReference type="InterPro" id="IPR036525">
    <property type="entry name" value="Tubulin/FtsZ_GTPase_sf"/>
</dbReference>
<evidence type="ECO:0000313" key="10">
    <source>
        <dbReference type="EMBL" id="MFD2206347.1"/>
    </source>
</evidence>
<evidence type="ECO:0000256" key="2">
    <source>
        <dbReference type="ARBA" id="ARBA00022741"/>
    </source>
</evidence>
<dbReference type="PRINTS" id="PR00423">
    <property type="entry name" value="CELLDVISFTSZ"/>
</dbReference>
<dbReference type="GO" id="GO:0051301">
    <property type="term" value="P:cell division"/>
    <property type="evidence" value="ECO:0007669"/>
    <property type="project" value="UniProtKB-KW"/>
</dbReference>
<keyword evidence="11" id="KW-1185">Reference proteome</keyword>
<feature type="region of interest" description="Disordered" evidence="7">
    <location>
        <begin position="494"/>
        <end position="568"/>
    </location>
</feature>
<comment type="caution">
    <text evidence="10">The sequence shown here is derived from an EMBL/GenBank/DDBJ whole genome shotgun (WGS) entry which is preliminary data.</text>
</comment>
<protein>
    <recommendedName>
        <fullName evidence="4 5">Cell division protein FtsZ</fullName>
    </recommendedName>
</protein>
<keyword evidence="2 4" id="KW-0547">Nucleotide-binding</keyword>
<dbReference type="CDD" id="cd02201">
    <property type="entry name" value="FtsZ_type1"/>
    <property type="match status" value="1"/>
</dbReference>
<evidence type="ECO:0000256" key="3">
    <source>
        <dbReference type="ARBA" id="ARBA00023134"/>
    </source>
</evidence>
<evidence type="ECO:0000256" key="1">
    <source>
        <dbReference type="ARBA" id="ARBA00009690"/>
    </source>
</evidence>
<comment type="subcellular location">
    <subcellularLocation>
        <location evidence="4">Cytoplasm</location>
    </subcellularLocation>
    <text evidence="4">Assembles at midcell at the inner surface of the cytoplasmic membrane.</text>
</comment>
<reference evidence="11" key="1">
    <citation type="journal article" date="2019" name="Int. J. Syst. Evol. Microbiol.">
        <title>The Global Catalogue of Microorganisms (GCM) 10K type strain sequencing project: providing services to taxonomists for standard genome sequencing and annotation.</title>
        <authorList>
            <consortium name="The Broad Institute Genomics Platform"/>
            <consortium name="The Broad Institute Genome Sequencing Center for Infectious Disease"/>
            <person name="Wu L."/>
            <person name="Ma J."/>
        </authorList>
    </citation>
    <scope>NUCLEOTIDE SEQUENCE [LARGE SCALE GENOMIC DNA]</scope>
    <source>
        <strain evidence="11">CGMCC 4.7192</strain>
    </source>
</reference>
<dbReference type="Gene3D" id="3.30.1330.20">
    <property type="entry name" value="Tubulin/FtsZ, C-terminal domain"/>
    <property type="match status" value="1"/>
</dbReference>
<dbReference type="SMART" id="SM00864">
    <property type="entry name" value="Tubulin"/>
    <property type="match status" value="1"/>
</dbReference>
<dbReference type="HAMAP" id="MF_00909">
    <property type="entry name" value="FtsZ"/>
    <property type="match status" value="1"/>
</dbReference>
<feature type="region of interest" description="Disordered" evidence="7">
    <location>
        <begin position="330"/>
        <end position="404"/>
    </location>
</feature>
<keyword evidence="4 6" id="KW-0132">Cell division</keyword>
<sequence length="568" mass="59086">MALNLDVPPVESELTPQITVIGVGGAGGNAVNNMIQSNLEGVEFLIANTDAQAIAQSSCDRTIQLGRNITQGLGAGSRPDIGKAAAEEAMDEILGHLEGSNMVFITAGMGGGTGTGAAPVIAKSARDAGILTVGVITKPFHFEGVHRMRLAEKGIEELAQYVDTLIIIPNQNLFRIANEKTTFADAFKMADDVLRSGVSGVTDLMVMPGLINLDFADIRAVMTEMGKAMMGTGEAEGETRAMDAAEAAISNPLLDEVSMKGARGVLINITGGPDLTLFEVDEAANRIRDEVDPEANIIFGSTYDPNMEGTMRVSVVATGIDAESIKNIRPVQSKEFQTPPAPLNVTPEQAGAQPDQTMVSPTEHAGPGSMSAQAAPAASQQPLAPAASTAPQPIIETGPSQTSIESAITRSDADGQQIMASAPQAEIKNDTFVAPTPATVTNQKPAIPQPQPQKADPFAAAALANGTDRHDDNAKKGRGLFGRITGGAARALQAATQSEEHDELQIGSTVAAPAPVATSAVPKPTESPTTGNSQQPRLTGLDPNDRIQSASSDEDLLDIPAFLRRQAN</sequence>
<dbReference type="SMART" id="SM00865">
    <property type="entry name" value="Tubulin_C"/>
    <property type="match status" value="1"/>
</dbReference>
<dbReference type="InterPro" id="IPR045061">
    <property type="entry name" value="FtsZ/CetZ"/>
</dbReference>
<keyword evidence="4 6" id="KW-0131">Cell cycle</keyword>
<feature type="domain" description="Tubulin/FtsZ 2-layer sandwich" evidence="9">
    <location>
        <begin position="211"/>
        <end position="329"/>
    </location>
</feature>
<evidence type="ECO:0000256" key="4">
    <source>
        <dbReference type="HAMAP-Rule" id="MF_00909"/>
    </source>
</evidence>
<dbReference type="Pfam" id="PF12327">
    <property type="entry name" value="FtsZ_C"/>
    <property type="match status" value="1"/>
</dbReference>
<accession>A0ABW5BKC6</accession>
<feature type="domain" description="Tubulin/FtsZ GTPase" evidence="8">
    <location>
        <begin position="17"/>
        <end position="209"/>
    </location>
</feature>
<feature type="binding site" evidence="4">
    <location>
        <position position="191"/>
    </location>
    <ligand>
        <name>GTP</name>
        <dbReference type="ChEBI" id="CHEBI:37565"/>
    </ligand>
</feature>
<dbReference type="EMBL" id="JBHUII010000004">
    <property type="protein sequence ID" value="MFD2206347.1"/>
    <property type="molecule type" value="Genomic_DNA"/>
</dbReference>
<dbReference type="InterPro" id="IPR003008">
    <property type="entry name" value="Tubulin_FtsZ_GTPase"/>
</dbReference>